<dbReference type="AlphaFoldDB" id="A0A2M7FL36"/>
<organism evidence="3 4">
    <name type="scientific">Candidatus Collierbacteria bacterium CG17_big_fil_post_rev_8_21_14_2_50_45_7</name>
    <dbReference type="NCBI Taxonomy" id="1974536"/>
    <lineage>
        <taxon>Bacteria</taxon>
        <taxon>Candidatus Collieribacteriota</taxon>
    </lineage>
</organism>
<comment type="caution">
    <text evidence="3">The sequence shown here is derived from an EMBL/GenBank/DDBJ whole genome shotgun (WGS) entry which is preliminary data.</text>
</comment>
<feature type="domain" description="Transposase IS110-like N-terminal" evidence="1">
    <location>
        <begin position="4"/>
        <end position="119"/>
    </location>
</feature>
<dbReference type="InterPro" id="IPR047650">
    <property type="entry name" value="Transpos_IS110"/>
</dbReference>
<dbReference type="GO" id="GO:0006313">
    <property type="term" value="P:DNA transposition"/>
    <property type="evidence" value="ECO:0007669"/>
    <property type="project" value="InterPro"/>
</dbReference>
<dbReference type="GO" id="GO:0004803">
    <property type="term" value="F:transposase activity"/>
    <property type="evidence" value="ECO:0007669"/>
    <property type="project" value="InterPro"/>
</dbReference>
<dbReference type="PANTHER" id="PTHR33055">
    <property type="entry name" value="TRANSPOSASE FOR INSERTION SEQUENCE ELEMENT IS1111A"/>
    <property type="match status" value="1"/>
</dbReference>
<evidence type="ECO:0000259" key="2">
    <source>
        <dbReference type="Pfam" id="PF02371"/>
    </source>
</evidence>
<protein>
    <submittedName>
        <fullName evidence="3">Uncharacterized protein</fullName>
    </submittedName>
</protein>
<feature type="non-terminal residue" evidence="3">
    <location>
        <position position="320"/>
    </location>
</feature>
<evidence type="ECO:0000313" key="3">
    <source>
        <dbReference type="EMBL" id="PIW06719.1"/>
    </source>
</evidence>
<reference evidence="4" key="1">
    <citation type="submission" date="2017-09" db="EMBL/GenBank/DDBJ databases">
        <title>Depth-based differentiation of microbial function through sediment-hosted aquifers and enrichment of novel symbionts in the deep terrestrial subsurface.</title>
        <authorList>
            <person name="Probst A.J."/>
            <person name="Ladd B."/>
            <person name="Jarett J.K."/>
            <person name="Geller-Mcgrath D.E."/>
            <person name="Sieber C.M.K."/>
            <person name="Emerson J.B."/>
            <person name="Anantharaman K."/>
            <person name="Thomas B.C."/>
            <person name="Malmstrom R."/>
            <person name="Stieglmeier M."/>
            <person name="Klingl A."/>
            <person name="Woyke T."/>
            <person name="Ryan C.M."/>
            <person name="Banfield J.F."/>
        </authorList>
    </citation>
    <scope>NUCLEOTIDE SEQUENCE [LARGE SCALE GENOMIC DNA]</scope>
</reference>
<dbReference type="Proteomes" id="UP000230556">
    <property type="component" value="Unassembled WGS sequence"/>
</dbReference>
<dbReference type="NCBIfam" id="NF033542">
    <property type="entry name" value="transpos_IS110"/>
    <property type="match status" value="1"/>
</dbReference>
<accession>A0A2M7FL36</accession>
<dbReference type="GO" id="GO:0003677">
    <property type="term" value="F:DNA binding"/>
    <property type="evidence" value="ECO:0007669"/>
    <property type="project" value="InterPro"/>
</dbReference>
<dbReference type="Pfam" id="PF01548">
    <property type="entry name" value="DEDD_Tnp_IS110"/>
    <property type="match status" value="1"/>
</dbReference>
<dbReference type="InterPro" id="IPR003346">
    <property type="entry name" value="Transposase_20"/>
</dbReference>
<dbReference type="Pfam" id="PF02371">
    <property type="entry name" value="Transposase_20"/>
    <property type="match status" value="1"/>
</dbReference>
<dbReference type="PANTHER" id="PTHR33055:SF13">
    <property type="entry name" value="TRANSPOSASE"/>
    <property type="match status" value="1"/>
</dbReference>
<feature type="domain" description="Transposase IS116/IS110/IS902 C-terminal" evidence="2">
    <location>
        <begin position="191"/>
        <end position="276"/>
    </location>
</feature>
<name>A0A2M7FL36_9BACT</name>
<sequence length="320" mass="36021">MAIIGVDVSKLSLVAVRTSSTGIVKESFEIQNTEVEIGTWLDKLQSKHKYLLVASEATAEYHNILAKACLAKAIKFRLLNPILTKQFNRATIRKRKTDLTDALIIAKLAIQGEGSIVTPASLSPAKVVHRTAIRLVKVEQTLESMCRRFSESLPEEKAVNQQLLDCMQLLKTSCEVLRSRARESTDPKLTKLLMSIPGVGERIVVTLINEIENIHRFPSPKSLVAYAGLDPRVRQSGTSLKRNTHVTKRGSIYLRRDLYIAATIAARWDSEVHEYCEKKLGEGKRYREAMMACSRKLLNRVYAVWKRGTPYERRLATTGT</sequence>
<evidence type="ECO:0000313" key="4">
    <source>
        <dbReference type="Proteomes" id="UP000230556"/>
    </source>
</evidence>
<proteinExistence type="predicted"/>
<evidence type="ECO:0000259" key="1">
    <source>
        <dbReference type="Pfam" id="PF01548"/>
    </source>
</evidence>
<gene>
    <name evidence="3" type="ORF">COW38_04435</name>
</gene>
<dbReference type="InterPro" id="IPR002525">
    <property type="entry name" value="Transp_IS110-like_N"/>
</dbReference>
<dbReference type="EMBL" id="PFFO01000198">
    <property type="protein sequence ID" value="PIW06719.1"/>
    <property type="molecule type" value="Genomic_DNA"/>
</dbReference>